<dbReference type="EMBL" id="SNRY01003831">
    <property type="protein sequence ID" value="KAA6319597.1"/>
    <property type="molecule type" value="Genomic_DNA"/>
</dbReference>
<reference evidence="1" key="1">
    <citation type="submission" date="2019-03" db="EMBL/GenBank/DDBJ databases">
        <title>Single cell metagenomics reveals metabolic interactions within the superorganism composed of flagellate Streblomastix strix and complex community of Bacteroidetes bacteria on its surface.</title>
        <authorList>
            <person name="Treitli S.C."/>
            <person name="Kolisko M."/>
            <person name="Husnik F."/>
            <person name="Keeling P."/>
            <person name="Hampl V."/>
        </authorList>
    </citation>
    <scope>NUCLEOTIDE SEQUENCE</scope>
    <source>
        <strain evidence="1">STM</strain>
    </source>
</reference>
<sequence>MYGWTSQYKDIRFLNNKQNGIIQKINSMKVNSQKVNEMQIEEGITLGTTLSSGDKLILRTSINTISNNSDTYELVFPNNVIGLLKIRDIQAIHELTKIMLEKIAEKIGKTISFDD</sequence>
<name>A0A5J4QD45_9ZZZZ</name>
<accession>A0A5J4QD45</accession>
<comment type="caution">
    <text evidence="1">The sequence shown here is derived from an EMBL/GenBank/DDBJ whole genome shotgun (WGS) entry which is preliminary data.</text>
</comment>
<evidence type="ECO:0000313" key="1">
    <source>
        <dbReference type="EMBL" id="KAA6319597.1"/>
    </source>
</evidence>
<protein>
    <submittedName>
        <fullName evidence="1">Uncharacterized protein</fullName>
    </submittedName>
</protein>
<gene>
    <name evidence="1" type="ORF">EZS27_030532</name>
</gene>
<dbReference type="AlphaFoldDB" id="A0A5J4QD45"/>
<proteinExistence type="predicted"/>
<organism evidence="1">
    <name type="scientific">termite gut metagenome</name>
    <dbReference type="NCBI Taxonomy" id="433724"/>
    <lineage>
        <taxon>unclassified sequences</taxon>
        <taxon>metagenomes</taxon>
        <taxon>organismal metagenomes</taxon>
    </lineage>
</organism>